<feature type="region of interest" description="Disordered" evidence="1">
    <location>
        <begin position="1"/>
        <end position="67"/>
    </location>
</feature>
<evidence type="ECO:0000256" key="1">
    <source>
        <dbReference type="SAM" id="MobiDB-lite"/>
    </source>
</evidence>
<accession>A0A4Y2WU33</accession>
<dbReference type="EMBL" id="BGPR01064419">
    <property type="protein sequence ID" value="GBO39397.1"/>
    <property type="molecule type" value="Genomic_DNA"/>
</dbReference>
<dbReference type="Proteomes" id="UP000499080">
    <property type="component" value="Unassembled WGS sequence"/>
</dbReference>
<evidence type="ECO:0000313" key="2">
    <source>
        <dbReference type="EMBL" id="GBO39397.1"/>
    </source>
</evidence>
<evidence type="ECO:0000313" key="3">
    <source>
        <dbReference type="Proteomes" id="UP000499080"/>
    </source>
</evidence>
<keyword evidence="3" id="KW-1185">Reference proteome</keyword>
<comment type="caution">
    <text evidence="2">The sequence shown here is derived from an EMBL/GenBank/DDBJ whole genome shotgun (WGS) entry which is preliminary data.</text>
</comment>
<proteinExistence type="predicted"/>
<gene>
    <name evidence="2" type="ORF">AVEN_79286_1</name>
</gene>
<sequence length="67" mass="7209">MTHTDRGKHSALQARPPLIPAREEQPPHLGHSELSACLGAAEPVVSESPRVDHPNEAPEMEAPCLDP</sequence>
<dbReference type="AlphaFoldDB" id="A0A4Y2WU33"/>
<organism evidence="2 3">
    <name type="scientific">Araneus ventricosus</name>
    <name type="common">Orbweaver spider</name>
    <name type="synonym">Epeira ventricosa</name>
    <dbReference type="NCBI Taxonomy" id="182803"/>
    <lineage>
        <taxon>Eukaryota</taxon>
        <taxon>Metazoa</taxon>
        <taxon>Ecdysozoa</taxon>
        <taxon>Arthropoda</taxon>
        <taxon>Chelicerata</taxon>
        <taxon>Arachnida</taxon>
        <taxon>Araneae</taxon>
        <taxon>Araneomorphae</taxon>
        <taxon>Entelegynae</taxon>
        <taxon>Araneoidea</taxon>
        <taxon>Araneidae</taxon>
        <taxon>Araneus</taxon>
    </lineage>
</organism>
<reference evidence="2 3" key="1">
    <citation type="journal article" date="2019" name="Sci. Rep.">
        <title>Orb-weaving spider Araneus ventricosus genome elucidates the spidroin gene catalogue.</title>
        <authorList>
            <person name="Kono N."/>
            <person name="Nakamura H."/>
            <person name="Ohtoshi R."/>
            <person name="Moran D.A.P."/>
            <person name="Shinohara A."/>
            <person name="Yoshida Y."/>
            <person name="Fujiwara M."/>
            <person name="Mori M."/>
            <person name="Tomita M."/>
            <person name="Arakawa K."/>
        </authorList>
    </citation>
    <scope>NUCLEOTIDE SEQUENCE [LARGE SCALE GENOMIC DNA]</scope>
</reference>
<protein>
    <submittedName>
        <fullName evidence="2">Uncharacterized protein</fullName>
    </submittedName>
</protein>
<name>A0A4Y2WU33_ARAVE</name>